<dbReference type="EMBL" id="PQAP01000004">
    <property type="protein sequence ID" value="PWB76141.1"/>
    <property type="molecule type" value="Genomic_DNA"/>
</dbReference>
<evidence type="ECO:0000313" key="3">
    <source>
        <dbReference type="EMBL" id="PWB76141.1"/>
    </source>
</evidence>
<accession>A0A855X692</accession>
<proteinExistence type="predicted"/>
<evidence type="ECO:0008006" key="5">
    <source>
        <dbReference type="Google" id="ProtNLM"/>
    </source>
</evidence>
<protein>
    <recommendedName>
        <fullName evidence="5">Lipoprotein</fullName>
    </recommendedName>
</protein>
<feature type="region of interest" description="Disordered" evidence="1">
    <location>
        <begin position="92"/>
        <end position="137"/>
    </location>
</feature>
<sequence>MKKLCLLLPLLLVAASCTKIDYVGEEYPPTNHVDMYFSMADAPTGAKVMGYIVASAPDMVSAEKMQKKMMEKARVKGADGIVIEGLNRYQAGSNTNYSESSTQKTDSKGKTKTTTSGSSSTSSEEKKEIKGTLLKYR</sequence>
<feature type="compositionally biased region" description="Low complexity" evidence="1">
    <location>
        <begin position="112"/>
        <end position="122"/>
    </location>
</feature>
<name>A0A855X692_9BACT</name>
<keyword evidence="2" id="KW-0732">Signal</keyword>
<dbReference type="PROSITE" id="PS51257">
    <property type="entry name" value="PROKAR_LIPOPROTEIN"/>
    <property type="match status" value="1"/>
</dbReference>
<feature type="signal peptide" evidence="2">
    <location>
        <begin position="1"/>
        <end position="19"/>
    </location>
</feature>
<feature type="chain" id="PRO_5032574700" description="Lipoprotein" evidence="2">
    <location>
        <begin position="20"/>
        <end position="137"/>
    </location>
</feature>
<evidence type="ECO:0000256" key="1">
    <source>
        <dbReference type="SAM" id="MobiDB-lite"/>
    </source>
</evidence>
<evidence type="ECO:0000256" key="2">
    <source>
        <dbReference type="SAM" id="SignalP"/>
    </source>
</evidence>
<reference evidence="3 4" key="1">
    <citation type="journal article" date="2018" name="ISME J.">
        <title>A methanotrophic archaeon couples anaerobic oxidation of methane to Fe(III) reduction.</title>
        <authorList>
            <person name="Cai C."/>
            <person name="Leu A.O."/>
            <person name="Xie G.J."/>
            <person name="Guo J."/>
            <person name="Feng Y."/>
            <person name="Zhao J.X."/>
            <person name="Tyson G.W."/>
            <person name="Yuan Z."/>
            <person name="Hu S."/>
        </authorList>
    </citation>
    <scope>NUCLEOTIDE SEQUENCE [LARGE SCALE GENOMIC DNA]</scope>
    <source>
        <strain evidence="3">FeB_12</strain>
    </source>
</reference>
<evidence type="ECO:0000313" key="4">
    <source>
        <dbReference type="Proteomes" id="UP000250918"/>
    </source>
</evidence>
<dbReference type="AlphaFoldDB" id="A0A855X692"/>
<comment type="caution">
    <text evidence="3">The sequence shown here is derived from an EMBL/GenBank/DDBJ whole genome shotgun (WGS) entry which is preliminary data.</text>
</comment>
<gene>
    <name evidence="3" type="ORF">C3F09_00905</name>
</gene>
<organism evidence="3 4">
    <name type="scientific">candidate division GN15 bacterium</name>
    <dbReference type="NCBI Taxonomy" id="2072418"/>
    <lineage>
        <taxon>Bacteria</taxon>
        <taxon>candidate division GN15</taxon>
    </lineage>
</organism>
<dbReference type="Proteomes" id="UP000250918">
    <property type="component" value="Unassembled WGS sequence"/>
</dbReference>